<dbReference type="OrthoDB" id="7029178at2"/>
<keyword evidence="3" id="KW-0813">Transport</keyword>
<accession>A0A1E5E270</accession>
<sequence>MDIIDLVFSLLAICLGAYFQTITGFGLGIIVIGLCTLLHLAPISIMAAVVSIITLPNCVSALIGKKIDINKSIFIAIVVGILPGTLFGLYLLNTLSGSATNLLSGALGVMILLSSLTFIFQPKLKEQPSNSASFIGAGFASGFSGGLFGMAGPPVVYHLYKQPIAIEAIRTILLLVFTCTASSRTVIVYLQGGLTQNIVILSLIAVPLVYVVTTLARKYPPPLKNTTLRKIVFITLILISIQLILKFVLYYF</sequence>
<dbReference type="PANTHER" id="PTHR30269">
    <property type="entry name" value="TRANSMEMBRANE PROTEIN YFCA"/>
    <property type="match status" value="1"/>
</dbReference>
<feature type="transmembrane region" description="Helical" evidence="8">
    <location>
        <begin position="6"/>
        <end position="38"/>
    </location>
</feature>
<feature type="transmembrane region" description="Helical" evidence="8">
    <location>
        <begin position="132"/>
        <end position="160"/>
    </location>
</feature>
<dbReference type="InterPro" id="IPR002781">
    <property type="entry name" value="TM_pro_TauE-like"/>
</dbReference>
<feature type="transmembrane region" description="Helical" evidence="8">
    <location>
        <begin position="198"/>
        <end position="219"/>
    </location>
</feature>
<feature type="transmembrane region" description="Helical" evidence="8">
    <location>
        <begin position="99"/>
        <end position="120"/>
    </location>
</feature>
<dbReference type="EMBL" id="AJYK02000061">
    <property type="protein sequence ID" value="OEF25526.1"/>
    <property type="molecule type" value="Genomic_DNA"/>
</dbReference>
<reference evidence="9 10" key="1">
    <citation type="journal article" date="2012" name="Science">
        <title>Ecological populations of bacteria act as socially cohesive units of antibiotic production and resistance.</title>
        <authorList>
            <person name="Cordero O.X."/>
            <person name="Wildschutte H."/>
            <person name="Kirkup B."/>
            <person name="Proehl S."/>
            <person name="Ngo L."/>
            <person name="Hussain F."/>
            <person name="Le Roux F."/>
            <person name="Mincer T."/>
            <person name="Polz M.F."/>
        </authorList>
    </citation>
    <scope>NUCLEOTIDE SEQUENCE [LARGE SCALE GENOMIC DNA]</scope>
    <source>
        <strain evidence="9 10">1S-45</strain>
    </source>
</reference>
<evidence type="ECO:0000256" key="1">
    <source>
        <dbReference type="ARBA" id="ARBA00004651"/>
    </source>
</evidence>
<keyword evidence="10" id="KW-1185">Reference proteome</keyword>
<proteinExistence type="inferred from homology"/>
<feature type="transmembrane region" description="Helical" evidence="8">
    <location>
        <begin position="172"/>
        <end position="192"/>
    </location>
</feature>
<keyword evidence="4 8" id="KW-1003">Cell membrane</keyword>
<dbReference type="GO" id="GO:0005886">
    <property type="term" value="C:plasma membrane"/>
    <property type="evidence" value="ECO:0007669"/>
    <property type="project" value="UniProtKB-SubCell"/>
</dbReference>
<dbReference type="RefSeq" id="WP_017024624.1">
    <property type="nucleotide sequence ID" value="NZ_AJYK02000061.1"/>
</dbReference>
<dbReference type="Pfam" id="PF01925">
    <property type="entry name" value="TauE"/>
    <property type="match status" value="1"/>
</dbReference>
<evidence type="ECO:0000313" key="10">
    <source>
        <dbReference type="Proteomes" id="UP000094070"/>
    </source>
</evidence>
<evidence type="ECO:0000313" key="9">
    <source>
        <dbReference type="EMBL" id="OEF25526.1"/>
    </source>
</evidence>
<feature type="transmembrane region" description="Helical" evidence="8">
    <location>
        <begin position="231"/>
        <end position="251"/>
    </location>
</feature>
<evidence type="ECO:0000256" key="4">
    <source>
        <dbReference type="ARBA" id="ARBA00022475"/>
    </source>
</evidence>
<dbReference type="AlphaFoldDB" id="A0A1E5E270"/>
<evidence type="ECO:0000256" key="6">
    <source>
        <dbReference type="ARBA" id="ARBA00022989"/>
    </source>
</evidence>
<keyword evidence="6 8" id="KW-1133">Transmembrane helix</keyword>
<comment type="caution">
    <text evidence="9">The sequence shown here is derived from an EMBL/GenBank/DDBJ whole genome shotgun (WGS) entry which is preliminary data.</text>
</comment>
<comment type="subcellular location">
    <subcellularLocation>
        <location evidence="1 8">Cell membrane</location>
        <topology evidence="1 8">Multi-pass membrane protein</topology>
    </subcellularLocation>
</comment>
<protein>
    <recommendedName>
        <fullName evidence="8">Probable membrane transporter protein</fullName>
    </recommendedName>
</protein>
<dbReference type="InterPro" id="IPR052017">
    <property type="entry name" value="TSUP"/>
</dbReference>
<gene>
    <name evidence="9" type="ORF">A1QC_01185</name>
</gene>
<dbReference type="STRING" id="1188252.A1QC_01185"/>
<evidence type="ECO:0000256" key="7">
    <source>
        <dbReference type="ARBA" id="ARBA00023136"/>
    </source>
</evidence>
<evidence type="ECO:0000256" key="2">
    <source>
        <dbReference type="ARBA" id="ARBA00009142"/>
    </source>
</evidence>
<feature type="transmembrane region" description="Helical" evidence="8">
    <location>
        <begin position="45"/>
        <end position="63"/>
    </location>
</feature>
<dbReference type="Proteomes" id="UP000094070">
    <property type="component" value="Unassembled WGS sequence"/>
</dbReference>
<keyword evidence="5 8" id="KW-0812">Transmembrane</keyword>
<evidence type="ECO:0000256" key="5">
    <source>
        <dbReference type="ARBA" id="ARBA00022692"/>
    </source>
</evidence>
<evidence type="ECO:0000256" key="3">
    <source>
        <dbReference type="ARBA" id="ARBA00022448"/>
    </source>
</evidence>
<feature type="transmembrane region" description="Helical" evidence="8">
    <location>
        <begin position="69"/>
        <end position="92"/>
    </location>
</feature>
<dbReference type="eggNOG" id="COG0730">
    <property type="taxonomic scope" value="Bacteria"/>
</dbReference>
<name>A0A1E5E270_9VIBR</name>
<comment type="similarity">
    <text evidence="2 8">Belongs to the 4-toluene sulfonate uptake permease (TSUP) (TC 2.A.102) family.</text>
</comment>
<evidence type="ECO:0000256" key="8">
    <source>
        <dbReference type="RuleBase" id="RU363041"/>
    </source>
</evidence>
<dbReference type="PANTHER" id="PTHR30269:SF37">
    <property type="entry name" value="MEMBRANE TRANSPORTER PROTEIN"/>
    <property type="match status" value="1"/>
</dbReference>
<organism evidence="9 10">
    <name type="scientific">Vibrio rumoiensis 1S-45</name>
    <dbReference type="NCBI Taxonomy" id="1188252"/>
    <lineage>
        <taxon>Bacteria</taxon>
        <taxon>Pseudomonadati</taxon>
        <taxon>Pseudomonadota</taxon>
        <taxon>Gammaproteobacteria</taxon>
        <taxon>Vibrionales</taxon>
        <taxon>Vibrionaceae</taxon>
        <taxon>Vibrio</taxon>
    </lineage>
</organism>
<keyword evidence="7 8" id="KW-0472">Membrane</keyword>